<proteinExistence type="predicted"/>
<evidence type="ECO:0000259" key="2">
    <source>
        <dbReference type="SMART" id="SM00939"/>
    </source>
</evidence>
<dbReference type="Pfam" id="PF02129">
    <property type="entry name" value="Peptidase_S15"/>
    <property type="match status" value="1"/>
</dbReference>
<evidence type="ECO:0000256" key="1">
    <source>
        <dbReference type="ARBA" id="ARBA00022801"/>
    </source>
</evidence>
<dbReference type="InterPro" id="IPR000383">
    <property type="entry name" value="Xaa-Pro-like_dom"/>
</dbReference>
<organism evidence="3 4">
    <name type="scientific">Roseovarius faecimaris</name>
    <dbReference type="NCBI Taxonomy" id="2494550"/>
    <lineage>
        <taxon>Bacteria</taxon>
        <taxon>Pseudomonadati</taxon>
        <taxon>Pseudomonadota</taxon>
        <taxon>Alphaproteobacteria</taxon>
        <taxon>Rhodobacterales</taxon>
        <taxon>Roseobacteraceae</taxon>
        <taxon>Roseovarius</taxon>
    </lineage>
</organism>
<name>A0A6I6ISD7_9RHOB</name>
<dbReference type="RefSeq" id="WP_157707792.1">
    <property type="nucleotide sequence ID" value="NZ_CP034348.1"/>
</dbReference>
<accession>A0A6I6ISD7</accession>
<dbReference type="InterPro" id="IPR005674">
    <property type="entry name" value="CocE/Ser_esterase"/>
</dbReference>
<dbReference type="InterPro" id="IPR013736">
    <property type="entry name" value="Xaa-Pro_dipept_C"/>
</dbReference>
<feature type="domain" description="Xaa-Pro dipeptidyl-peptidase C-terminal" evidence="2">
    <location>
        <begin position="290"/>
        <end position="534"/>
    </location>
</feature>
<dbReference type="InterPro" id="IPR008979">
    <property type="entry name" value="Galactose-bd-like_sf"/>
</dbReference>
<protein>
    <submittedName>
        <fullName evidence="3">CocE/NonD family hydrolase</fullName>
    </submittedName>
</protein>
<dbReference type="Gene3D" id="1.10.3020.10">
    <property type="entry name" value="alpha-amino acid ester hydrolase ( Helical cap domain)"/>
    <property type="match status" value="1"/>
</dbReference>
<keyword evidence="1 3" id="KW-0378">Hydrolase</keyword>
<dbReference type="SUPFAM" id="SSF49785">
    <property type="entry name" value="Galactose-binding domain-like"/>
    <property type="match status" value="1"/>
</dbReference>
<dbReference type="Gene3D" id="2.60.120.260">
    <property type="entry name" value="Galactose-binding domain-like"/>
    <property type="match status" value="1"/>
</dbReference>
<dbReference type="Pfam" id="PF08530">
    <property type="entry name" value="PepX_C"/>
    <property type="match status" value="1"/>
</dbReference>
<dbReference type="AlphaFoldDB" id="A0A6I6ISD7"/>
<dbReference type="InterPro" id="IPR050585">
    <property type="entry name" value="Xaa-Pro_dipeptidyl-ppase/CocE"/>
</dbReference>
<dbReference type="GO" id="GO:0008239">
    <property type="term" value="F:dipeptidyl-peptidase activity"/>
    <property type="evidence" value="ECO:0007669"/>
    <property type="project" value="InterPro"/>
</dbReference>
<dbReference type="SMART" id="SM00939">
    <property type="entry name" value="PepX_C"/>
    <property type="match status" value="1"/>
</dbReference>
<dbReference type="PANTHER" id="PTHR43056">
    <property type="entry name" value="PEPTIDASE S9 PROLYL OLIGOPEPTIDASE"/>
    <property type="match status" value="1"/>
</dbReference>
<dbReference type="SUPFAM" id="SSF53474">
    <property type="entry name" value="alpha/beta-Hydrolases"/>
    <property type="match status" value="1"/>
</dbReference>
<dbReference type="Gene3D" id="3.40.50.1820">
    <property type="entry name" value="alpha/beta hydrolase"/>
    <property type="match status" value="1"/>
</dbReference>
<gene>
    <name evidence="3" type="ORF">EI983_12870</name>
</gene>
<dbReference type="Proteomes" id="UP000428330">
    <property type="component" value="Chromosome"/>
</dbReference>
<keyword evidence="4" id="KW-1185">Reference proteome</keyword>
<dbReference type="InterPro" id="IPR029058">
    <property type="entry name" value="AB_hydrolase_fold"/>
</dbReference>
<evidence type="ECO:0000313" key="4">
    <source>
        <dbReference type="Proteomes" id="UP000428330"/>
    </source>
</evidence>
<dbReference type="OrthoDB" id="9806163at2"/>
<dbReference type="PANTHER" id="PTHR43056:SF10">
    <property type="entry name" value="COCE_NOND FAMILY, PUTATIVE (AFU_ORTHOLOGUE AFUA_7G00600)-RELATED"/>
    <property type="match status" value="1"/>
</dbReference>
<dbReference type="EMBL" id="CP034348">
    <property type="protein sequence ID" value="QGX99112.1"/>
    <property type="molecule type" value="Genomic_DNA"/>
</dbReference>
<dbReference type="KEGG" id="rom:EI983_12870"/>
<sequence>MNRQPTPASGIRSIEHVWIPMPDGVRLAARMWMPAQIPTGGVPALFEYIPYRKADMVRARDERNHPFLAQNGYVSLRVDMRGSGDSDGVMPDMYAPEELCDARHIIEWLTDQEWCNGRVGMFGTSWGGTAALQASLDAPEALKAVIAVCATHDRYEDDIHHKGGCLITDTFEWGATLPSILALPPTPQSGSDWYERWLARLENLASPVENWVREEARGTYWRHGSVKHQVERIGCPVLSVGGWSDRYSNSVMSLVDACPDKVWGIVGPWGHHYPDHGHPGPAIGFQQVALDWWDHWLRPDCAPAPGWPKLRVWLREFEPPQDALEMRNGAWVESGPAKCETEIRQMWLAKDNILACAASDCPDEWPVPTDLRHGQASGDTGYFGRYGGLPLEQSEDDARCLFFETPPLDEDMLLYGSVEVELELDVKDPRSQVCLRLNDISPQGVSSRVGLCVLNLALDDALDAPEAAIGAGLRKVRLRFHSTAYRFRAGHRMRLAIASSYWPIVWTPPRMEGLTVRPGCVSLPLLPQMPEELREAFPAPQDLPADKPFETLAAPRLIRSRRADGDTDCAMAWHQPLTTVHYSDICTTFSYETWADHRIQTSDPTSAQSVFVHAMSVDRPDGRASVTSRIRTTCTTDCYLIENAIEVSWSGRMIFSRDRSHTIERKLS</sequence>
<evidence type="ECO:0000313" key="3">
    <source>
        <dbReference type="EMBL" id="QGX99112.1"/>
    </source>
</evidence>
<reference evidence="4" key="1">
    <citation type="submission" date="2018-12" db="EMBL/GenBank/DDBJ databases">
        <title>Complete genome sequence of Roseovarius sp. MME-070.</title>
        <authorList>
            <person name="Nam Y.-D."/>
            <person name="Kang J."/>
            <person name="Chung W.-H."/>
            <person name="Park Y.S."/>
        </authorList>
    </citation>
    <scope>NUCLEOTIDE SEQUENCE [LARGE SCALE GENOMIC DNA]</scope>
    <source>
        <strain evidence="4">MME-070</strain>
    </source>
</reference>
<dbReference type="NCBIfam" id="TIGR00976">
    <property type="entry name" value="CocE_NonD"/>
    <property type="match status" value="1"/>
</dbReference>